<keyword evidence="2" id="KW-0285">Flavoprotein</keyword>
<dbReference type="AlphaFoldDB" id="A0A6I4W9N1"/>
<sequence length="369" mass="40463">MHLFEPMRLRSVTLRNRLGLPPMSQYSADEHRVTSWHLTHYATRAIGPGLVVVEATAVSPQGLVTPQDLGIWDDAFTGPLTRLADVIREQGAVPGIQLSHGGRKGSRTRPWDGDRWIRPEEGGWEVVGPSAIRFADGYPVPKALTEREIDRVIDQFAEAAARALACGYEFLELHAGHGRLLHSFLSPAANRRTDGWGGDIAARSRLLVEVVRAVRARWSDDLPLGVRLSCVDWLEDGWSLDDSVWLSRVLRAEGVDLVDCSSGGILRPLSVERKPGYQVPFARRIRQETGIATASVGMIRDLWQAGEIIEAGDSDLVFLGRSMLVEPLQIVRAAAQGMVPKSLVPLQYRRAVDQLGGTAGAGEDVPPEL</sequence>
<dbReference type="Gene3D" id="3.20.20.70">
    <property type="entry name" value="Aldolase class I"/>
    <property type="match status" value="1"/>
</dbReference>
<dbReference type="GO" id="GO:0050661">
    <property type="term" value="F:NADP binding"/>
    <property type="evidence" value="ECO:0007669"/>
    <property type="project" value="InterPro"/>
</dbReference>
<gene>
    <name evidence="7" type="ORF">GQ466_19835</name>
</gene>
<dbReference type="InterPro" id="IPR044152">
    <property type="entry name" value="YqjM-like"/>
</dbReference>
<dbReference type="RefSeq" id="WP_161104482.1">
    <property type="nucleotide sequence ID" value="NZ_JBHLYI010000007.1"/>
</dbReference>
<dbReference type="PANTHER" id="PTHR43303">
    <property type="entry name" value="NADPH DEHYDROGENASE C23G7.10C-RELATED"/>
    <property type="match status" value="1"/>
</dbReference>
<keyword evidence="5" id="KW-0560">Oxidoreductase</keyword>
<evidence type="ECO:0000256" key="3">
    <source>
        <dbReference type="ARBA" id="ARBA00022643"/>
    </source>
</evidence>
<comment type="caution">
    <text evidence="7">The sequence shown here is derived from an EMBL/GenBank/DDBJ whole genome shotgun (WGS) entry which is preliminary data.</text>
</comment>
<organism evidence="7 8">
    <name type="scientific">Actinomadura rayongensis</name>
    <dbReference type="NCBI Taxonomy" id="1429076"/>
    <lineage>
        <taxon>Bacteria</taxon>
        <taxon>Bacillati</taxon>
        <taxon>Actinomycetota</taxon>
        <taxon>Actinomycetes</taxon>
        <taxon>Streptosporangiales</taxon>
        <taxon>Thermomonosporaceae</taxon>
        <taxon>Actinomadura</taxon>
    </lineage>
</organism>
<proteinExistence type="predicted"/>
<dbReference type="Proteomes" id="UP000431901">
    <property type="component" value="Unassembled WGS sequence"/>
</dbReference>
<evidence type="ECO:0000256" key="1">
    <source>
        <dbReference type="ARBA" id="ARBA00001917"/>
    </source>
</evidence>
<feature type="domain" description="NADH:flavin oxidoreductase/NADH oxidase N-terminal" evidence="6">
    <location>
        <begin position="3"/>
        <end position="334"/>
    </location>
</feature>
<dbReference type="InterPro" id="IPR001155">
    <property type="entry name" value="OxRdtase_FMN_N"/>
</dbReference>
<dbReference type="CDD" id="cd02932">
    <property type="entry name" value="OYE_YqiM_FMN"/>
    <property type="match status" value="1"/>
</dbReference>
<dbReference type="GO" id="GO:0003959">
    <property type="term" value="F:NADPH dehydrogenase activity"/>
    <property type="evidence" value="ECO:0007669"/>
    <property type="project" value="InterPro"/>
</dbReference>
<dbReference type="InterPro" id="IPR013785">
    <property type="entry name" value="Aldolase_TIM"/>
</dbReference>
<name>A0A6I4W9N1_9ACTN</name>
<dbReference type="Pfam" id="PF00724">
    <property type="entry name" value="Oxidored_FMN"/>
    <property type="match status" value="1"/>
</dbReference>
<keyword evidence="8" id="KW-1185">Reference proteome</keyword>
<evidence type="ECO:0000256" key="2">
    <source>
        <dbReference type="ARBA" id="ARBA00022630"/>
    </source>
</evidence>
<dbReference type="GO" id="GO:0010181">
    <property type="term" value="F:FMN binding"/>
    <property type="evidence" value="ECO:0007669"/>
    <property type="project" value="InterPro"/>
</dbReference>
<dbReference type="SUPFAM" id="SSF51395">
    <property type="entry name" value="FMN-linked oxidoreductases"/>
    <property type="match status" value="1"/>
</dbReference>
<evidence type="ECO:0000313" key="7">
    <source>
        <dbReference type="EMBL" id="MXQ66271.1"/>
    </source>
</evidence>
<evidence type="ECO:0000259" key="6">
    <source>
        <dbReference type="Pfam" id="PF00724"/>
    </source>
</evidence>
<dbReference type="OrthoDB" id="3169239at2"/>
<accession>A0A6I4W9N1</accession>
<dbReference type="EMBL" id="WUTW01000004">
    <property type="protein sequence ID" value="MXQ66271.1"/>
    <property type="molecule type" value="Genomic_DNA"/>
</dbReference>
<keyword evidence="3" id="KW-0288">FMN</keyword>
<dbReference type="PANTHER" id="PTHR43303:SF4">
    <property type="entry name" value="NADPH DEHYDROGENASE C23G7.10C-RELATED"/>
    <property type="match status" value="1"/>
</dbReference>
<keyword evidence="4" id="KW-0521">NADP</keyword>
<evidence type="ECO:0000313" key="8">
    <source>
        <dbReference type="Proteomes" id="UP000431901"/>
    </source>
</evidence>
<evidence type="ECO:0000256" key="4">
    <source>
        <dbReference type="ARBA" id="ARBA00022857"/>
    </source>
</evidence>
<protein>
    <submittedName>
        <fullName evidence="7">Oxidoreductase</fullName>
    </submittedName>
</protein>
<comment type="cofactor">
    <cofactor evidence="1">
        <name>FMN</name>
        <dbReference type="ChEBI" id="CHEBI:58210"/>
    </cofactor>
</comment>
<reference evidence="7 8" key="1">
    <citation type="submission" date="2019-12" db="EMBL/GenBank/DDBJ databases">
        <title>Nocardia macrotermitis sp. nov. and Nocardia aurantia sp. nov., isolated from the gut of the fungus growing-termite Macrotermes natalensis.</title>
        <authorList>
            <person name="Christine B."/>
            <person name="Rene B."/>
        </authorList>
    </citation>
    <scope>NUCLEOTIDE SEQUENCE [LARGE SCALE GENOMIC DNA]</scope>
    <source>
        <strain evidence="7 8">DSM 102126</strain>
    </source>
</reference>
<evidence type="ECO:0000256" key="5">
    <source>
        <dbReference type="ARBA" id="ARBA00023002"/>
    </source>
</evidence>